<dbReference type="GO" id="GO:0003677">
    <property type="term" value="F:DNA binding"/>
    <property type="evidence" value="ECO:0007669"/>
    <property type="project" value="UniProtKB-KW"/>
</dbReference>
<evidence type="ECO:0000259" key="4">
    <source>
        <dbReference type="PROSITE" id="PS51118"/>
    </source>
</evidence>
<protein>
    <recommendedName>
        <fullName evidence="4">HTH hxlR-type domain-containing protein</fullName>
    </recommendedName>
</protein>
<dbReference type="InterPro" id="IPR036388">
    <property type="entry name" value="WH-like_DNA-bd_sf"/>
</dbReference>
<comment type="caution">
    <text evidence="5">The sequence shown here is derived from an EMBL/GenBank/DDBJ whole genome shotgun (WGS) entry which is preliminary data.</text>
</comment>
<proteinExistence type="predicted"/>
<dbReference type="AlphaFoldDB" id="A0A0R1GZ64"/>
<sequence>MSDVDYVNQVDLAQTGFGYTMKLIGGKYKLLILYALALNEKPVRFNMLERQLGNVTHKTLTNSLQELAHAGLVKRTAYSEIPPHVDYQLTDQGRSLLPVMDTICRWGELQLNQQTC</sequence>
<dbReference type="PANTHER" id="PTHR33204">
    <property type="entry name" value="TRANSCRIPTIONAL REGULATOR, MARR FAMILY"/>
    <property type="match status" value="1"/>
</dbReference>
<name>A0A0R1GZ64_9LACO</name>
<keyword evidence="1" id="KW-0805">Transcription regulation</keyword>
<feature type="domain" description="HTH hxlR-type" evidence="4">
    <location>
        <begin position="15"/>
        <end position="115"/>
    </location>
</feature>
<dbReference type="SUPFAM" id="SSF46785">
    <property type="entry name" value="Winged helix' DNA-binding domain"/>
    <property type="match status" value="1"/>
</dbReference>
<dbReference type="InterPro" id="IPR002577">
    <property type="entry name" value="HTH_HxlR"/>
</dbReference>
<dbReference type="OrthoDB" id="9791143at2"/>
<evidence type="ECO:0000256" key="1">
    <source>
        <dbReference type="ARBA" id="ARBA00023015"/>
    </source>
</evidence>
<evidence type="ECO:0000256" key="3">
    <source>
        <dbReference type="ARBA" id="ARBA00023163"/>
    </source>
</evidence>
<evidence type="ECO:0000256" key="2">
    <source>
        <dbReference type="ARBA" id="ARBA00023125"/>
    </source>
</evidence>
<dbReference type="InterPro" id="IPR036390">
    <property type="entry name" value="WH_DNA-bd_sf"/>
</dbReference>
<dbReference type="Gene3D" id="1.10.10.10">
    <property type="entry name" value="Winged helix-like DNA-binding domain superfamily/Winged helix DNA-binding domain"/>
    <property type="match status" value="1"/>
</dbReference>
<keyword evidence="6" id="KW-1185">Reference proteome</keyword>
<dbReference type="RefSeq" id="WP_057904269.1">
    <property type="nucleotide sequence ID" value="NZ_AZDA01000043.1"/>
</dbReference>
<dbReference type="PANTHER" id="PTHR33204:SF29">
    <property type="entry name" value="TRANSCRIPTIONAL REGULATOR"/>
    <property type="match status" value="1"/>
</dbReference>
<accession>A0A0R1GZ64</accession>
<organism evidence="5 6">
    <name type="scientific">Loigolactobacillus bifermentans DSM 20003</name>
    <dbReference type="NCBI Taxonomy" id="1423726"/>
    <lineage>
        <taxon>Bacteria</taxon>
        <taxon>Bacillati</taxon>
        <taxon>Bacillota</taxon>
        <taxon>Bacilli</taxon>
        <taxon>Lactobacillales</taxon>
        <taxon>Lactobacillaceae</taxon>
        <taxon>Loigolactobacillus</taxon>
    </lineage>
</organism>
<gene>
    <name evidence="5" type="ORF">FC07_GL002440</name>
</gene>
<keyword evidence="3" id="KW-0804">Transcription</keyword>
<reference evidence="5 6" key="1">
    <citation type="journal article" date="2015" name="Genome Announc.">
        <title>Expanding the biotechnology potential of lactobacilli through comparative genomics of 213 strains and associated genera.</title>
        <authorList>
            <person name="Sun Z."/>
            <person name="Harris H.M."/>
            <person name="McCann A."/>
            <person name="Guo C."/>
            <person name="Argimon S."/>
            <person name="Zhang W."/>
            <person name="Yang X."/>
            <person name="Jeffery I.B."/>
            <person name="Cooney J.C."/>
            <person name="Kagawa T.F."/>
            <person name="Liu W."/>
            <person name="Song Y."/>
            <person name="Salvetti E."/>
            <person name="Wrobel A."/>
            <person name="Rasinkangas P."/>
            <person name="Parkhill J."/>
            <person name="Rea M.C."/>
            <person name="O'Sullivan O."/>
            <person name="Ritari J."/>
            <person name="Douillard F.P."/>
            <person name="Paul Ross R."/>
            <person name="Yang R."/>
            <person name="Briner A.E."/>
            <person name="Felis G.E."/>
            <person name="de Vos W.M."/>
            <person name="Barrangou R."/>
            <person name="Klaenhammer T.R."/>
            <person name="Caufield P.W."/>
            <person name="Cui Y."/>
            <person name="Zhang H."/>
            <person name="O'Toole P.W."/>
        </authorList>
    </citation>
    <scope>NUCLEOTIDE SEQUENCE [LARGE SCALE GENOMIC DNA]</scope>
    <source>
        <strain evidence="5 6">DSM 20003</strain>
    </source>
</reference>
<keyword evidence="2" id="KW-0238">DNA-binding</keyword>
<evidence type="ECO:0000313" key="5">
    <source>
        <dbReference type="EMBL" id="KRK39471.1"/>
    </source>
</evidence>
<dbReference type="PROSITE" id="PS51118">
    <property type="entry name" value="HTH_HXLR"/>
    <property type="match status" value="1"/>
</dbReference>
<dbReference type="Pfam" id="PF01638">
    <property type="entry name" value="HxlR"/>
    <property type="match status" value="1"/>
</dbReference>
<dbReference type="EMBL" id="AZDA01000043">
    <property type="protein sequence ID" value="KRK39471.1"/>
    <property type="molecule type" value="Genomic_DNA"/>
</dbReference>
<dbReference type="Proteomes" id="UP000051461">
    <property type="component" value="Unassembled WGS sequence"/>
</dbReference>
<dbReference type="PATRIC" id="fig|1423726.3.peg.2532"/>
<evidence type="ECO:0000313" key="6">
    <source>
        <dbReference type="Proteomes" id="UP000051461"/>
    </source>
</evidence>
<dbReference type="STRING" id="1423726.FC07_GL002440"/>